<sequence length="275" mass="31343">MLDKLPEHFLIEVCSSPILEVSDRLNLMLTCKCLNTAVGKCWGRVRRLRIANNESDDDRISDRFVAYYILKSASSLTSITLCLNSSINSQLCKGLTLFENLRSCVALRELTLLLTQLSQRCLHLGLCKLAGLSLRKLALVNSVADATIMRVICNTQSATLKSLGLINCFYLGDDALEPIIETIHIRTLNIRSSRRITTAAIQRLIDAHQKSKVKEPLKLYLFRSSVDIPSLKYEPGRVRFFDEKCWRKRLRTGEFLHETAVRPDWEYSSDEDEFV</sequence>
<proteinExistence type="predicted"/>
<dbReference type="AlphaFoldDB" id="A0A0N5A9J2"/>
<protein>
    <submittedName>
        <fullName evidence="2">F-box domain-containing protein</fullName>
    </submittedName>
</protein>
<keyword evidence="1" id="KW-1185">Reference proteome</keyword>
<organism evidence="1 2">
    <name type="scientific">Syphacia muris</name>
    <dbReference type="NCBI Taxonomy" id="451379"/>
    <lineage>
        <taxon>Eukaryota</taxon>
        <taxon>Metazoa</taxon>
        <taxon>Ecdysozoa</taxon>
        <taxon>Nematoda</taxon>
        <taxon>Chromadorea</taxon>
        <taxon>Rhabditida</taxon>
        <taxon>Spirurina</taxon>
        <taxon>Oxyuridomorpha</taxon>
        <taxon>Oxyuroidea</taxon>
        <taxon>Oxyuridae</taxon>
        <taxon>Syphacia</taxon>
    </lineage>
</organism>
<evidence type="ECO:0000313" key="2">
    <source>
        <dbReference type="WBParaSite" id="SMUV_0000077301-mRNA-1"/>
    </source>
</evidence>
<accession>A0A0N5A9J2</accession>
<reference evidence="2" key="1">
    <citation type="submission" date="2017-02" db="UniProtKB">
        <authorList>
            <consortium name="WormBaseParasite"/>
        </authorList>
    </citation>
    <scope>IDENTIFICATION</scope>
</reference>
<dbReference type="WBParaSite" id="SMUV_0000077301-mRNA-1">
    <property type="protein sequence ID" value="SMUV_0000077301-mRNA-1"/>
    <property type="gene ID" value="SMUV_0000077301"/>
</dbReference>
<dbReference type="Proteomes" id="UP000046393">
    <property type="component" value="Unplaced"/>
</dbReference>
<dbReference type="SUPFAM" id="SSF52047">
    <property type="entry name" value="RNI-like"/>
    <property type="match status" value="1"/>
</dbReference>
<evidence type="ECO:0000313" key="1">
    <source>
        <dbReference type="Proteomes" id="UP000046393"/>
    </source>
</evidence>
<name>A0A0N5A9J2_9BILA</name>